<dbReference type="Proteomes" id="UP001239522">
    <property type="component" value="Chromosome"/>
</dbReference>
<proteinExistence type="predicted"/>
<keyword evidence="2" id="KW-1185">Reference proteome</keyword>
<dbReference type="EMBL" id="CP120997">
    <property type="protein sequence ID" value="WLQ34459.1"/>
    <property type="molecule type" value="Genomic_DNA"/>
</dbReference>
<dbReference type="RefSeq" id="WP_306054635.1">
    <property type="nucleotide sequence ID" value="NZ_CP120997.1"/>
</dbReference>
<evidence type="ECO:0000313" key="1">
    <source>
        <dbReference type="EMBL" id="WLQ34459.1"/>
    </source>
</evidence>
<accession>A0ABY9HJC3</accession>
<gene>
    <name evidence="1" type="ORF">P8A18_13875</name>
</gene>
<protein>
    <submittedName>
        <fullName evidence="1">Prevent-host-death family protein</fullName>
    </submittedName>
</protein>
<organism evidence="1 2">
    <name type="scientific">Streptomyces castrisilvae</name>
    <dbReference type="NCBI Taxonomy" id="3033811"/>
    <lineage>
        <taxon>Bacteria</taxon>
        <taxon>Bacillati</taxon>
        <taxon>Actinomycetota</taxon>
        <taxon>Actinomycetes</taxon>
        <taxon>Kitasatosporales</taxon>
        <taxon>Streptomycetaceae</taxon>
        <taxon>Streptomyces</taxon>
    </lineage>
</organism>
<evidence type="ECO:0000313" key="2">
    <source>
        <dbReference type="Proteomes" id="UP001239522"/>
    </source>
</evidence>
<reference evidence="1 2" key="1">
    <citation type="submission" date="2023-03" db="EMBL/GenBank/DDBJ databases">
        <title>Isolation and description of six Streptomyces strains from soil environments, able to metabolize different microbial glucans.</title>
        <authorList>
            <person name="Widen T."/>
            <person name="Larsbrink J."/>
        </authorList>
    </citation>
    <scope>NUCLEOTIDE SEQUENCE [LARGE SCALE GENOMIC DNA]</scope>
    <source>
        <strain evidence="1 2">Mut1</strain>
    </source>
</reference>
<name>A0ABY9HJC3_9ACTN</name>
<sequence>MRDDPQKLAESEDALALAEYRARQVSGATETVPHDVVRARLGLERR</sequence>